<evidence type="ECO:0000256" key="2">
    <source>
        <dbReference type="ARBA" id="ARBA00022980"/>
    </source>
</evidence>
<reference evidence="6" key="1">
    <citation type="submission" date="2020-04" db="EMBL/GenBank/DDBJ databases">
        <authorList>
            <person name="Zhang T."/>
        </authorList>
    </citation>
    <scope>NUCLEOTIDE SEQUENCE</scope>
    <source>
        <strain evidence="6">HKST-UBA02</strain>
    </source>
</reference>
<evidence type="ECO:0000256" key="4">
    <source>
        <dbReference type="ARBA" id="ARBA00035202"/>
    </source>
</evidence>
<evidence type="ECO:0000256" key="1">
    <source>
        <dbReference type="ARBA" id="ARBA00008889"/>
    </source>
</evidence>
<dbReference type="Gene3D" id="6.10.250.290">
    <property type="match status" value="1"/>
</dbReference>
<keyword evidence="5" id="KW-0694">RNA-binding</keyword>
<dbReference type="PANTHER" id="PTHR11560">
    <property type="entry name" value="39S RIBOSOMAL PROTEIN L10, MITOCHONDRIAL"/>
    <property type="match status" value="1"/>
</dbReference>
<reference evidence="6" key="2">
    <citation type="journal article" date="2021" name="Microbiome">
        <title>Successional dynamics and alternative stable states in a saline activated sludge microbial community over 9 years.</title>
        <authorList>
            <person name="Wang Y."/>
            <person name="Ye J."/>
            <person name="Ju F."/>
            <person name="Liu L."/>
            <person name="Boyd J.A."/>
            <person name="Deng Y."/>
            <person name="Parks D.H."/>
            <person name="Jiang X."/>
            <person name="Yin X."/>
            <person name="Woodcroft B.J."/>
            <person name="Tyson G.W."/>
            <person name="Hugenholtz P."/>
            <person name="Polz M.F."/>
            <person name="Zhang T."/>
        </authorList>
    </citation>
    <scope>NUCLEOTIDE SEQUENCE</scope>
    <source>
        <strain evidence="6">HKST-UBA02</strain>
    </source>
</reference>
<dbReference type="GO" id="GO:0005840">
    <property type="term" value="C:ribosome"/>
    <property type="evidence" value="ECO:0007669"/>
    <property type="project" value="UniProtKB-KW"/>
</dbReference>
<dbReference type="GO" id="GO:0070180">
    <property type="term" value="F:large ribosomal subunit rRNA binding"/>
    <property type="evidence" value="ECO:0007669"/>
    <property type="project" value="UniProtKB-UniRule"/>
</dbReference>
<dbReference type="Pfam" id="PF00466">
    <property type="entry name" value="Ribosomal_L10"/>
    <property type="match status" value="1"/>
</dbReference>
<comment type="similarity">
    <text evidence="1 5">Belongs to the universal ribosomal protein uL10 family.</text>
</comment>
<gene>
    <name evidence="5 6" type="primary">rplJ</name>
    <name evidence="6" type="ORF">KDA27_19640</name>
</gene>
<proteinExistence type="inferred from homology"/>
<dbReference type="HAMAP" id="MF_00362">
    <property type="entry name" value="Ribosomal_uL10"/>
    <property type="match status" value="1"/>
</dbReference>
<dbReference type="NCBIfam" id="NF000955">
    <property type="entry name" value="PRK00099.1-1"/>
    <property type="match status" value="1"/>
</dbReference>
<comment type="function">
    <text evidence="5">Forms part of the ribosomal stalk, playing a central role in the interaction of the ribosome with GTP-bound translation factors.</text>
</comment>
<dbReference type="CDD" id="cd05797">
    <property type="entry name" value="Ribosomal_L10"/>
    <property type="match status" value="1"/>
</dbReference>
<dbReference type="InterPro" id="IPR001790">
    <property type="entry name" value="Ribosomal_uL10"/>
</dbReference>
<accession>A0A956SEX1</accession>
<evidence type="ECO:0000256" key="3">
    <source>
        <dbReference type="ARBA" id="ARBA00023274"/>
    </source>
</evidence>
<keyword evidence="2 5" id="KW-0689">Ribosomal protein</keyword>
<evidence type="ECO:0000313" key="6">
    <source>
        <dbReference type="EMBL" id="MCA9758015.1"/>
    </source>
</evidence>
<dbReference type="InterPro" id="IPR022973">
    <property type="entry name" value="Ribosomal_uL10_bac"/>
</dbReference>
<dbReference type="EMBL" id="JAGQHS010000136">
    <property type="protein sequence ID" value="MCA9758015.1"/>
    <property type="molecule type" value="Genomic_DNA"/>
</dbReference>
<dbReference type="GO" id="GO:0006412">
    <property type="term" value="P:translation"/>
    <property type="evidence" value="ECO:0007669"/>
    <property type="project" value="UniProtKB-UniRule"/>
</dbReference>
<dbReference type="GO" id="GO:1990904">
    <property type="term" value="C:ribonucleoprotein complex"/>
    <property type="evidence" value="ECO:0007669"/>
    <property type="project" value="UniProtKB-KW"/>
</dbReference>
<evidence type="ECO:0000313" key="7">
    <source>
        <dbReference type="Proteomes" id="UP000739538"/>
    </source>
</evidence>
<dbReference type="AlphaFoldDB" id="A0A956SEX1"/>
<organism evidence="6 7">
    <name type="scientific">Eiseniibacteriota bacterium</name>
    <dbReference type="NCBI Taxonomy" id="2212470"/>
    <lineage>
        <taxon>Bacteria</taxon>
        <taxon>Candidatus Eiseniibacteriota</taxon>
    </lineage>
</organism>
<dbReference type="InterPro" id="IPR043141">
    <property type="entry name" value="Ribosomal_uL10-like_sf"/>
</dbReference>
<sequence length="175" mass="18891">MPLTRTQKEEQIQELSQALGNSQGLYLADLSGMSVEVVTRFRQACRENQVQVQVIKNTLIARATQGTEFEPIGPYLEGPTAVLVAGGEDAIAPARVLDKFIKENKLPKIKAACLEGVVYDEAGVKNLSSLPTRDELIAMLARALNAPLTNLAGVLNATARNLAHVLQEVAKKKGE</sequence>
<evidence type="ECO:0000256" key="5">
    <source>
        <dbReference type="HAMAP-Rule" id="MF_00362"/>
    </source>
</evidence>
<comment type="caution">
    <text evidence="6">The sequence shown here is derived from an EMBL/GenBank/DDBJ whole genome shotgun (WGS) entry which is preliminary data.</text>
</comment>
<keyword evidence="5" id="KW-0699">rRNA-binding</keyword>
<keyword evidence="3 5" id="KW-0687">Ribonucleoprotein</keyword>
<dbReference type="Gene3D" id="3.30.70.1730">
    <property type="match status" value="1"/>
</dbReference>
<protein>
    <recommendedName>
        <fullName evidence="4 5">Large ribosomal subunit protein uL10</fullName>
    </recommendedName>
</protein>
<dbReference type="Proteomes" id="UP000739538">
    <property type="component" value="Unassembled WGS sequence"/>
</dbReference>
<name>A0A956SEX1_UNCEI</name>
<comment type="subunit">
    <text evidence="5">Part of the ribosomal stalk of the 50S ribosomal subunit. The N-terminus interacts with L11 and the large rRNA to form the base of the stalk. The C-terminus forms an elongated spine to which L12 dimers bind in a sequential fashion forming a multimeric L10(L12)X complex.</text>
</comment>
<dbReference type="InterPro" id="IPR047865">
    <property type="entry name" value="Ribosomal_uL10_bac_type"/>
</dbReference>
<dbReference type="SUPFAM" id="SSF160369">
    <property type="entry name" value="Ribosomal protein L10-like"/>
    <property type="match status" value="1"/>
</dbReference>